<dbReference type="AlphaFoldDB" id="A0A1W1XZY7"/>
<dbReference type="STRING" id="1121001.SAMN02745857_03897"/>
<reference evidence="2 3" key="1">
    <citation type="submission" date="2017-04" db="EMBL/GenBank/DDBJ databases">
        <authorList>
            <person name="Afonso C.L."/>
            <person name="Miller P.J."/>
            <person name="Scott M.A."/>
            <person name="Spackman E."/>
            <person name="Goraichik I."/>
            <person name="Dimitrov K.M."/>
            <person name="Suarez D.L."/>
            <person name="Swayne D.E."/>
        </authorList>
    </citation>
    <scope>NUCLEOTIDE SEQUENCE [LARGE SCALE GENOMIC DNA]</scope>
    <source>
        <strain evidence="2 3">DSM 23236</strain>
    </source>
</reference>
<dbReference type="Proteomes" id="UP000192761">
    <property type="component" value="Unassembled WGS sequence"/>
</dbReference>
<dbReference type="RefSeq" id="WP_139799007.1">
    <property type="nucleotide sequence ID" value="NZ_FWXD01000036.1"/>
</dbReference>
<organism evidence="2 3">
    <name type="scientific">Andreprevotia lacus DSM 23236</name>
    <dbReference type="NCBI Taxonomy" id="1121001"/>
    <lineage>
        <taxon>Bacteria</taxon>
        <taxon>Pseudomonadati</taxon>
        <taxon>Pseudomonadota</taxon>
        <taxon>Betaproteobacteria</taxon>
        <taxon>Neisseriales</taxon>
        <taxon>Chitinibacteraceae</taxon>
        <taxon>Andreprevotia</taxon>
    </lineage>
</organism>
<feature type="domain" description="L27" evidence="1">
    <location>
        <begin position="1"/>
        <end position="19"/>
    </location>
</feature>
<proteinExistence type="predicted"/>
<dbReference type="EMBL" id="FWXD01000036">
    <property type="protein sequence ID" value="SMC29530.1"/>
    <property type="molecule type" value="Genomic_DNA"/>
</dbReference>
<keyword evidence="3" id="KW-1185">Reference proteome</keyword>
<evidence type="ECO:0000313" key="2">
    <source>
        <dbReference type="EMBL" id="SMC29530.1"/>
    </source>
</evidence>
<evidence type="ECO:0000313" key="3">
    <source>
        <dbReference type="Proteomes" id="UP000192761"/>
    </source>
</evidence>
<accession>A0A1W1XZY7</accession>
<sequence>MSALLSIHDVMRVTVNQPESHGVGSLQVVTQRIELFTASGETVAFDAVFCRKAEAAALQGPKQ</sequence>
<dbReference type="InterPro" id="IPR004172">
    <property type="entry name" value="L27_dom"/>
</dbReference>
<gene>
    <name evidence="2" type="ORF">SAMN02745857_03897</name>
</gene>
<protein>
    <recommendedName>
        <fullName evidence="1">L27 domain-containing protein</fullName>
    </recommendedName>
</protein>
<evidence type="ECO:0000259" key="1">
    <source>
        <dbReference type="PROSITE" id="PS51022"/>
    </source>
</evidence>
<name>A0A1W1XZY7_9NEIS</name>
<dbReference type="PROSITE" id="PS51022">
    <property type="entry name" value="L27"/>
    <property type="match status" value="1"/>
</dbReference>